<feature type="domain" description="Ion transport" evidence="13">
    <location>
        <begin position="534"/>
        <end position="772"/>
    </location>
</feature>
<evidence type="ECO:0000256" key="7">
    <source>
        <dbReference type="ARBA" id="ARBA00023043"/>
    </source>
</evidence>
<keyword evidence="6 12" id="KW-1133">Transmembrane helix</keyword>
<keyword evidence="10" id="KW-0407">Ion channel</keyword>
<dbReference type="AlphaFoldDB" id="A0AAE1FNH0"/>
<dbReference type="InterPro" id="IPR036770">
    <property type="entry name" value="Ankyrin_rpt-contain_sf"/>
</dbReference>
<evidence type="ECO:0000256" key="5">
    <source>
        <dbReference type="ARBA" id="ARBA00022737"/>
    </source>
</evidence>
<dbReference type="Pfam" id="PF12796">
    <property type="entry name" value="Ank_2"/>
    <property type="match status" value="2"/>
</dbReference>
<dbReference type="Pfam" id="PF13637">
    <property type="entry name" value="Ank_4"/>
    <property type="match status" value="1"/>
</dbReference>
<name>A0AAE1FNH0_PETCI</name>
<keyword evidence="7 11" id="KW-0040">ANK repeat</keyword>
<evidence type="ECO:0000313" key="14">
    <source>
        <dbReference type="EMBL" id="KAK3877498.1"/>
    </source>
</evidence>
<evidence type="ECO:0000256" key="2">
    <source>
        <dbReference type="ARBA" id="ARBA00022448"/>
    </source>
</evidence>
<organism evidence="14 15">
    <name type="scientific">Petrolisthes cinctipes</name>
    <name type="common">Flat porcelain crab</name>
    <dbReference type="NCBI Taxonomy" id="88211"/>
    <lineage>
        <taxon>Eukaryota</taxon>
        <taxon>Metazoa</taxon>
        <taxon>Ecdysozoa</taxon>
        <taxon>Arthropoda</taxon>
        <taxon>Crustacea</taxon>
        <taxon>Multicrustacea</taxon>
        <taxon>Malacostraca</taxon>
        <taxon>Eumalacostraca</taxon>
        <taxon>Eucarida</taxon>
        <taxon>Decapoda</taxon>
        <taxon>Pleocyemata</taxon>
        <taxon>Anomura</taxon>
        <taxon>Galatheoidea</taxon>
        <taxon>Porcellanidae</taxon>
        <taxon>Petrolisthes</taxon>
    </lineage>
</organism>
<evidence type="ECO:0000256" key="9">
    <source>
        <dbReference type="ARBA" id="ARBA00023136"/>
    </source>
</evidence>
<feature type="repeat" description="ANK" evidence="11">
    <location>
        <begin position="105"/>
        <end position="137"/>
    </location>
</feature>
<dbReference type="PANTHER" id="PTHR47143:SF4">
    <property type="entry name" value="TRANSIENT RECEPTOR POTENTIAL CATION CHANNEL PROTEIN PAINLESS"/>
    <property type="match status" value="1"/>
</dbReference>
<evidence type="ECO:0000256" key="1">
    <source>
        <dbReference type="ARBA" id="ARBA00004141"/>
    </source>
</evidence>
<accession>A0AAE1FNH0</accession>
<evidence type="ECO:0000256" key="12">
    <source>
        <dbReference type="SAM" id="Phobius"/>
    </source>
</evidence>
<dbReference type="GO" id="GO:0005216">
    <property type="term" value="F:monoatomic ion channel activity"/>
    <property type="evidence" value="ECO:0007669"/>
    <property type="project" value="InterPro"/>
</dbReference>
<dbReference type="PANTHER" id="PTHR47143">
    <property type="entry name" value="TRANSIENT RECEPTOR POTENTIAL CATION CHANNEL PROTEIN PAINLESS"/>
    <property type="match status" value="1"/>
</dbReference>
<feature type="transmembrane region" description="Helical" evidence="12">
    <location>
        <begin position="525"/>
        <end position="546"/>
    </location>
</feature>
<feature type="transmembrane region" description="Helical" evidence="12">
    <location>
        <begin position="577"/>
        <end position="596"/>
    </location>
</feature>
<evidence type="ECO:0000313" key="15">
    <source>
        <dbReference type="Proteomes" id="UP001286313"/>
    </source>
</evidence>
<evidence type="ECO:0000256" key="10">
    <source>
        <dbReference type="ARBA" id="ARBA00023303"/>
    </source>
</evidence>
<keyword evidence="8" id="KW-0406">Ion transport</keyword>
<feature type="transmembrane region" description="Helical" evidence="12">
    <location>
        <begin position="641"/>
        <end position="658"/>
    </location>
</feature>
<feature type="transmembrane region" description="Helical" evidence="12">
    <location>
        <begin position="616"/>
        <end position="635"/>
    </location>
</feature>
<dbReference type="SMART" id="SM00248">
    <property type="entry name" value="ANK"/>
    <property type="match status" value="8"/>
</dbReference>
<keyword evidence="2" id="KW-0813">Transport</keyword>
<dbReference type="Gene3D" id="1.25.40.20">
    <property type="entry name" value="Ankyrin repeat-containing domain"/>
    <property type="match status" value="2"/>
</dbReference>
<dbReference type="PROSITE" id="PS50297">
    <property type="entry name" value="ANK_REP_REGION"/>
    <property type="match status" value="3"/>
</dbReference>
<feature type="transmembrane region" description="Helical" evidence="12">
    <location>
        <begin position="678"/>
        <end position="700"/>
    </location>
</feature>
<proteinExistence type="predicted"/>
<evidence type="ECO:0000256" key="11">
    <source>
        <dbReference type="PROSITE-ProRule" id="PRU00023"/>
    </source>
</evidence>
<keyword evidence="5" id="KW-0677">Repeat</keyword>
<feature type="transmembrane region" description="Helical" evidence="12">
    <location>
        <begin position="740"/>
        <end position="761"/>
    </location>
</feature>
<reference evidence="14" key="1">
    <citation type="submission" date="2023-10" db="EMBL/GenBank/DDBJ databases">
        <title>Genome assemblies of two species of porcelain crab, Petrolisthes cinctipes and Petrolisthes manimaculis (Anomura: Porcellanidae).</title>
        <authorList>
            <person name="Angst P."/>
        </authorList>
    </citation>
    <scope>NUCLEOTIDE SEQUENCE</scope>
    <source>
        <strain evidence="14">PB745_01</strain>
        <tissue evidence="14">Gill</tissue>
    </source>
</reference>
<dbReference type="Pfam" id="PF00520">
    <property type="entry name" value="Ion_trans"/>
    <property type="match status" value="1"/>
</dbReference>
<gene>
    <name evidence="14" type="ORF">Pcinc_017785</name>
</gene>
<evidence type="ECO:0000256" key="6">
    <source>
        <dbReference type="ARBA" id="ARBA00022989"/>
    </source>
</evidence>
<keyword evidence="3" id="KW-0716">Sensory transduction</keyword>
<evidence type="ECO:0000256" key="8">
    <source>
        <dbReference type="ARBA" id="ARBA00023065"/>
    </source>
</evidence>
<keyword evidence="4 12" id="KW-0812">Transmembrane</keyword>
<dbReference type="PROSITE" id="PS50088">
    <property type="entry name" value="ANK_REPEAT"/>
    <property type="match status" value="3"/>
</dbReference>
<keyword evidence="15" id="KW-1185">Reference proteome</keyword>
<feature type="repeat" description="ANK" evidence="11">
    <location>
        <begin position="70"/>
        <end position="102"/>
    </location>
</feature>
<keyword evidence="9 12" id="KW-0472">Membrane</keyword>
<evidence type="ECO:0000256" key="3">
    <source>
        <dbReference type="ARBA" id="ARBA00022606"/>
    </source>
</evidence>
<protein>
    <recommendedName>
        <fullName evidence="13">Ion transport domain-containing protein</fullName>
    </recommendedName>
</protein>
<dbReference type="GO" id="GO:0034703">
    <property type="term" value="C:cation channel complex"/>
    <property type="evidence" value="ECO:0007669"/>
    <property type="project" value="UniProtKB-ARBA"/>
</dbReference>
<dbReference type="EMBL" id="JAWQEG010001669">
    <property type="protein sequence ID" value="KAK3877498.1"/>
    <property type="molecule type" value="Genomic_DNA"/>
</dbReference>
<dbReference type="InterPro" id="IPR052076">
    <property type="entry name" value="TRP_cation_channel"/>
</dbReference>
<dbReference type="SUPFAM" id="SSF48403">
    <property type="entry name" value="Ankyrin repeat"/>
    <property type="match status" value="2"/>
</dbReference>
<comment type="subcellular location">
    <subcellularLocation>
        <location evidence="1">Membrane</location>
        <topology evidence="1">Multi-pass membrane protein</topology>
    </subcellularLocation>
</comment>
<evidence type="ECO:0000256" key="4">
    <source>
        <dbReference type="ARBA" id="ARBA00022692"/>
    </source>
</evidence>
<dbReference type="InterPro" id="IPR002110">
    <property type="entry name" value="Ankyrin_rpt"/>
</dbReference>
<dbReference type="InterPro" id="IPR005821">
    <property type="entry name" value="Ion_trans_dom"/>
</dbReference>
<sequence>MTRYLELKPMEGNGCTMQGSGGTTTVGGPGDDEYRQEMLVAVQTGDEQRLKESLSHLSPSAINTVFPDCDGEAALHIAVKYSSLTLVILLLEAGAQANVKSVKGKKCTPIHFAATNGNPQILRALLNKGADPNSKEEVMGRCPLHLLANSWKKDEENNYTECLDALLSCNKIRIDMPDTKQATPLFFAATKNWEFMARRLIEKGASLTAKVGRKTTEDIVRSKFHGLLESIDFSVIEKPKRQFGDELYDALVDRDINQFRNVMNELNDCGDKNMKETALEEKRGKYTMLQYACEHGLPEFVEELAKSGASASQKVLESEMSALLYAARNGHYRILEFLLLALKDGKELDKGLKQKDRKQETVLHKVVKREYGVDEKDGVDFYRCLQLLLNEKYKKFINIDAQDAFGNTPLHYAVLCDDQSYVRLLLLNGSHLGIRNKFGTLAITRIQANVLEEVLNDSIKHNNNLTDKDFEIILHYSLLAPTHTPWRPETECLSFLSRSSKHRRLLLHPIFDTFLSLKWQRIQQYYIFNILAYTLFLIFLTIYILMFHGSFVPVEGKDLENVNTTISSSTTTTDGKLAGKIILQVLITVFLLYITIREGIQLFVSWKLYIFKLENWLEISIVILTLVLLFVPVVGESSQQSLSAWLILFSWIEFILLLGRHPYLAIYITMFTTVAFNFLKFIIMFSFMIIAFSISFYLVFQVDENFSTYSGALLKTLAMATGEMEYTDLPLSTYPVSSHLLFIAFMFLIVLVLMNLLNGLAVSDIQQLREEAKLVSYISRVELISYIESVFLGSPLEYVLPGPLKCCEGVKESDDSETTCSSSHNPFTKLLDWLGRRILMFHSCLNRTEPRIKLYPNREFGRWEVCECHKFSLKESQIEAAKDIVLEKAHAVSHHRFSGIENRMEEIMTALTTLTETVNNHVLCPSPQ</sequence>
<dbReference type="Proteomes" id="UP001286313">
    <property type="component" value="Unassembled WGS sequence"/>
</dbReference>
<feature type="repeat" description="ANK" evidence="11">
    <location>
        <begin position="405"/>
        <end position="437"/>
    </location>
</feature>
<comment type="caution">
    <text evidence="14">The sequence shown here is derived from an EMBL/GenBank/DDBJ whole genome shotgun (WGS) entry which is preliminary data.</text>
</comment>
<evidence type="ECO:0000259" key="13">
    <source>
        <dbReference type="Pfam" id="PF00520"/>
    </source>
</evidence>